<dbReference type="AlphaFoldDB" id="A0A1B0A2C8"/>
<reference evidence="2" key="1">
    <citation type="submission" date="2014-03" db="EMBL/GenBank/DDBJ databases">
        <authorList>
            <person name="Aksoy S."/>
            <person name="Warren W."/>
            <person name="Wilson R.K."/>
        </authorList>
    </citation>
    <scope>NUCLEOTIDE SEQUENCE [LARGE SCALE GENOMIC DNA]</scope>
    <source>
        <strain evidence="2">IAEA</strain>
    </source>
</reference>
<proteinExistence type="predicted"/>
<protein>
    <submittedName>
        <fullName evidence="1">Uncharacterized protein</fullName>
    </submittedName>
</protein>
<reference evidence="1" key="2">
    <citation type="submission" date="2020-05" db="UniProtKB">
        <authorList>
            <consortium name="EnsemblMetazoa"/>
        </authorList>
    </citation>
    <scope>IDENTIFICATION</scope>
    <source>
        <strain evidence="1">IAEA</strain>
    </source>
</reference>
<dbReference type="EnsemblMetazoa" id="GPAI032328-RA">
    <property type="protein sequence ID" value="GPAI032328-PA"/>
    <property type="gene ID" value="GPAI032328"/>
</dbReference>
<keyword evidence="2" id="KW-1185">Reference proteome</keyword>
<dbReference type="Proteomes" id="UP000092445">
    <property type="component" value="Unassembled WGS sequence"/>
</dbReference>
<evidence type="ECO:0000313" key="2">
    <source>
        <dbReference type="Proteomes" id="UP000092445"/>
    </source>
</evidence>
<sequence length="207" mass="23186">MGHQLFHNVVPLLEELSGERNVFQITANGGQETRRQQFSDGGESIQSVVNKSVELMRHKEILEGTEEFFDGGKEFRGEKLVVARPVFEDVFNGSLDFVGEELSELSVPLVEDVLEEFVEAAEVFSKIIGFVFLEGSVVVGGGSVVMSTMFYIFTIVGSNHLTNDKRYNLLKSSFYQSNMLTFKATAATTNKVRNFMLFDVNRIFTVS</sequence>
<organism evidence="1 2">
    <name type="scientific">Glossina pallidipes</name>
    <name type="common">Tsetse fly</name>
    <dbReference type="NCBI Taxonomy" id="7398"/>
    <lineage>
        <taxon>Eukaryota</taxon>
        <taxon>Metazoa</taxon>
        <taxon>Ecdysozoa</taxon>
        <taxon>Arthropoda</taxon>
        <taxon>Hexapoda</taxon>
        <taxon>Insecta</taxon>
        <taxon>Pterygota</taxon>
        <taxon>Neoptera</taxon>
        <taxon>Endopterygota</taxon>
        <taxon>Diptera</taxon>
        <taxon>Brachycera</taxon>
        <taxon>Muscomorpha</taxon>
        <taxon>Hippoboscoidea</taxon>
        <taxon>Glossinidae</taxon>
        <taxon>Glossina</taxon>
    </lineage>
</organism>
<accession>A0A1B0A2C8</accession>
<dbReference type="VEuPathDB" id="VectorBase:GPAI032328"/>
<name>A0A1B0A2C8_GLOPL</name>
<evidence type="ECO:0000313" key="1">
    <source>
        <dbReference type="EnsemblMetazoa" id="GPAI032328-PA"/>
    </source>
</evidence>